<dbReference type="Pfam" id="PF13508">
    <property type="entry name" value="Acetyltransf_7"/>
    <property type="match status" value="1"/>
</dbReference>
<dbReference type="Gene3D" id="3.40.630.30">
    <property type="match status" value="1"/>
</dbReference>
<keyword evidence="3" id="KW-1185">Reference proteome</keyword>
<dbReference type="InterPro" id="IPR052523">
    <property type="entry name" value="Trichothecene_AcTrans"/>
</dbReference>
<evidence type="ECO:0000259" key="1">
    <source>
        <dbReference type="PROSITE" id="PS51186"/>
    </source>
</evidence>
<dbReference type="GO" id="GO:0016747">
    <property type="term" value="F:acyltransferase activity, transferring groups other than amino-acyl groups"/>
    <property type="evidence" value="ECO:0007669"/>
    <property type="project" value="InterPro"/>
</dbReference>
<feature type="domain" description="N-acetyltransferase" evidence="1">
    <location>
        <begin position="95"/>
        <end position="253"/>
    </location>
</feature>
<dbReference type="Proteomes" id="UP000027730">
    <property type="component" value="Unassembled WGS sequence"/>
</dbReference>
<dbReference type="EMBL" id="KL584704">
    <property type="protein sequence ID" value="KEQ76155.1"/>
    <property type="molecule type" value="Genomic_DNA"/>
</dbReference>
<dbReference type="OrthoDB" id="410198at2759"/>
<evidence type="ECO:0000313" key="2">
    <source>
        <dbReference type="EMBL" id="KEQ76155.1"/>
    </source>
</evidence>
<dbReference type="HOGENOM" id="CLU_060131_6_5_1"/>
<sequence length="261" mass="29033">MPIQIREVRPSDLPARERIFRGAFSAGLRPHIFPNGQTEADLIHSFTENLEGLKTKMSTSDDQPGQRCFVAFDTDTPADASDLVFPEAWEHKAEVALSEEEKKNAKKVVGIAIWVLQPVARTQEQYDKEAAEKGPNTHSPSANGALLDAMDAAMTASKKKYLGLEPYLYLRILAIDPAYQRRGVGSLLLDQGMEIADRCGIQSYLEATKVGRPLYAKYGYEDRENMDFDVVKYAPTAKDDPPHQFMVMIRPVGGKKSDGRA</sequence>
<accession>A0A074WSL5</accession>
<name>A0A074WSL5_9PEZI</name>
<dbReference type="PANTHER" id="PTHR42791">
    <property type="entry name" value="GNAT FAMILY ACETYLTRANSFERASE"/>
    <property type="match status" value="1"/>
</dbReference>
<dbReference type="InterPro" id="IPR016181">
    <property type="entry name" value="Acyl_CoA_acyltransferase"/>
</dbReference>
<dbReference type="SUPFAM" id="SSF55729">
    <property type="entry name" value="Acyl-CoA N-acyltransferases (Nat)"/>
    <property type="match status" value="1"/>
</dbReference>
<reference evidence="2 3" key="1">
    <citation type="journal article" date="2014" name="BMC Genomics">
        <title>Genome sequencing of four Aureobasidium pullulans varieties: biotechnological potential, stress tolerance, and description of new species.</title>
        <authorList>
            <person name="Gostin Ar C."/>
            <person name="Ohm R.A."/>
            <person name="Kogej T."/>
            <person name="Sonjak S."/>
            <person name="Turk M."/>
            <person name="Zajc J."/>
            <person name="Zalar P."/>
            <person name="Grube M."/>
            <person name="Sun H."/>
            <person name="Han J."/>
            <person name="Sharma A."/>
            <person name="Chiniquy J."/>
            <person name="Ngan C.Y."/>
            <person name="Lipzen A."/>
            <person name="Barry K."/>
            <person name="Grigoriev I.V."/>
            <person name="Gunde-Cimerman N."/>
        </authorList>
    </citation>
    <scope>NUCLEOTIDE SEQUENCE [LARGE SCALE GENOMIC DNA]</scope>
    <source>
        <strain evidence="2 3">CBS 147.97</strain>
    </source>
</reference>
<dbReference type="GeneID" id="25416425"/>
<dbReference type="InterPro" id="IPR000182">
    <property type="entry name" value="GNAT_dom"/>
</dbReference>
<dbReference type="STRING" id="1043004.A0A074WSL5"/>
<dbReference type="RefSeq" id="XP_013430506.1">
    <property type="nucleotide sequence ID" value="XM_013575052.1"/>
</dbReference>
<dbReference type="CDD" id="cd04301">
    <property type="entry name" value="NAT_SF"/>
    <property type="match status" value="1"/>
</dbReference>
<organism evidence="2 3">
    <name type="scientific">Aureobasidium namibiae CBS 147.97</name>
    <dbReference type="NCBI Taxonomy" id="1043004"/>
    <lineage>
        <taxon>Eukaryota</taxon>
        <taxon>Fungi</taxon>
        <taxon>Dikarya</taxon>
        <taxon>Ascomycota</taxon>
        <taxon>Pezizomycotina</taxon>
        <taxon>Dothideomycetes</taxon>
        <taxon>Dothideomycetidae</taxon>
        <taxon>Dothideales</taxon>
        <taxon>Saccotheciaceae</taxon>
        <taxon>Aureobasidium</taxon>
    </lineage>
</organism>
<proteinExistence type="predicted"/>
<keyword evidence="2" id="KW-0808">Transferase</keyword>
<protein>
    <submittedName>
        <fullName evidence="2">Acyl-CoA N-acyltransferase</fullName>
    </submittedName>
</protein>
<keyword evidence="2" id="KW-0012">Acyltransferase</keyword>
<evidence type="ECO:0000313" key="3">
    <source>
        <dbReference type="Proteomes" id="UP000027730"/>
    </source>
</evidence>
<gene>
    <name evidence="2" type="ORF">M436DRAFT_79410</name>
</gene>
<dbReference type="PANTHER" id="PTHR42791:SF1">
    <property type="entry name" value="N-ACETYLTRANSFERASE DOMAIN-CONTAINING PROTEIN"/>
    <property type="match status" value="1"/>
</dbReference>
<dbReference type="AlphaFoldDB" id="A0A074WSL5"/>
<dbReference type="PROSITE" id="PS51186">
    <property type="entry name" value="GNAT"/>
    <property type="match status" value="1"/>
</dbReference>